<comment type="caution">
    <text evidence="1">The sequence shown here is derived from an EMBL/GenBank/DDBJ whole genome shotgun (WGS) entry which is preliminary data.</text>
</comment>
<protein>
    <submittedName>
        <fullName evidence="1">Uncharacterized protein</fullName>
    </submittedName>
</protein>
<proteinExistence type="predicted"/>
<name>A0ACC4D6R6_PURLI</name>
<keyword evidence="2" id="KW-1185">Reference proteome</keyword>
<organism evidence="1 2">
    <name type="scientific">Purpureocillium lilacinum</name>
    <name type="common">Paecilomyces lilacinus</name>
    <dbReference type="NCBI Taxonomy" id="33203"/>
    <lineage>
        <taxon>Eukaryota</taxon>
        <taxon>Fungi</taxon>
        <taxon>Dikarya</taxon>
        <taxon>Ascomycota</taxon>
        <taxon>Pezizomycotina</taxon>
        <taxon>Sordariomycetes</taxon>
        <taxon>Hypocreomycetidae</taxon>
        <taxon>Hypocreales</taxon>
        <taxon>Ophiocordycipitaceae</taxon>
        <taxon>Purpureocillium</taxon>
    </lineage>
</organism>
<dbReference type="EMBL" id="JBGNUJ010000013">
    <property type="protein sequence ID" value="KAL3951997.1"/>
    <property type="molecule type" value="Genomic_DNA"/>
</dbReference>
<accession>A0ACC4D6R6</accession>
<gene>
    <name evidence="1" type="ORF">ACCO45_013714</name>
</gene>
<reference evidence="1" key="1">
    <citation type="submission" date="2024-12" db="EMBL/GenBank/DDBJ databases">
        <title>Comparative genomics and development of molecular markers within Purpureocillium lilacinum and among Purpureocillium species.</title>
        <authorList>
            <person name="Yeh Z.-Y."/>
            <person name="Ni N.-T."/>
            <person name="Lo P.-H."/>
            <person name="Mushyakhwo K."/>
            <person name="Lin C.-F."/>
            <person name="Nai Y.-S."/>
        </authorList>
    </citation>
    <scope>NUCLEOTIDE SEQUENCE</scope>
    <source>
        <strain evidence="1">NCHU-NPUST-175</strain>
    </source>
</reference>
<sequence>MFEKATLIAKLVGYSVVLIWGEISHAFNAFLVRRRAQWFGATPAADRTRNIVIVGASFAGYHVARLVARSLPPKSPYRVVVVEPNSHFHFTWVLPRFCVVKGHENKAFIPYGGYVAGAPDGAIRWVTGRATSVTRRAVTVEGGEDIPYDMLVIATGSKVKEGLPSRVNCTDRNEGMERMRAMQDGVAAAQTIVVVGGGAAGVELATDAKALYPEKKITLIHSRSAVMHRFGRILQVAAQKGLEKLGVEVVLEDRVVAEDAVGKVVILQSGRTIPCDFFVNCTGQKPASDLAATLSPNAISSTGHVRVKDTLQIADDEISNVYACGDVAESGAPNPNARVAMHGVIKLTLGLDRSAVYTGDGTRELMFGSKEKEVTLMAASAWSRMGQKPYDDDYQGPEPQASGEGKVNMQ</sequence>
<evidence type="ECO:0000313" key="1">
    <source>
        <dbReference type="EMBL" id="KAL3951997.1"/>
    </source>
</evidence>
<evidence type="ECO:0000313" key="2">
    <source>
        <dbReference type="Proteomes" id="UP001638806"/>
    </source>
</evidence>
<dbReference type="Proteomes" id="UP001638806">
    <property type="component" value="Unassembled WGS sequence"/>
</dbReference>